<feature type="binding site" evidence="7">
    <location>
        <begin position="186"/>
        <end position="187"/>
    </location>
    <ligand>
        <name>substrate</name>
    </ligand>
</feature>
<dbReference type="HAMAP" id="MF_00258">
    <property type="entry name" value="Glu_racemase"/>
    <property type="match status" value="1"/>
</dbReference>
<name>A0A9Y2AED9_9FIRM</name>
<accession>A0A9Y2AED9</accession>
<dbReference type="PANTHER" id="PTHR21198">
    <property type="entry name" value="GLUTAMATE RACEMASE"/>
    <property type="match status" value="1"/>
</dbReference>
<sequence length="269" mass="29605">MINKNAPIGIFDSGIGGLTVVKEVRALLPHEDIIYVGDTARVPYGSRATEEVKCFMHQTLRFFAKQKVKMVVFACNTMTACGFSEAASMYQFLLVPMNSAVKDAIEVSPTKKIGVIATQGTIMNQMHSRAAEKIDAEVEIYAMACPSFVPLIEGGKIRGNELEQVTSEYMNEFRGSGIDSLILGCTHYPLICDILQKYVGSQIHLINPAKSTAMDAMNLLQSEQLLTANESMGDLTMCFSADIEKAKQMTHLILNTDKAKFNLINLADY</sequence>
<dbReference type="PANTHER" id="PTHR21198:SF2">
    <property type="entry name" value="GLUTAMATE RACEMASE"/>
    <property type="match status" value="1"/>
</dbReference>
<keyword evidence="3 7" id="KW-0133">Cell shape</keyword>
<feature type="binding site" evidence="7">
    <location>
        <begin position="12"/>
        <end position="13"/>
    </location>
    <ligand>
        <name>substrate</name>
    </ligand>
</feature>
<dbReference type="InterPro" id="IPR033134">
    <property type="entry name" value="Asp/Glu_racemase_AS_2"/>
</dbReference>
<dbReference type="Pfam" id="PF01177">
    <property type="entry name" value="Asp_Glu_race"/>
    <property type="match status" value="1"/>
</dbReference>
<dbReference type="InterPro" id="IPR015942">
    <property type="entry name" value="Asp/Glu/hydantoin_racemase"/>
</dbReference>
<dbReference type="GO" id="GO:0008881">
    <property type="term" value="F:glutamate racemase activity"/>
    <property type="evidence" value="ECO:0007669"/>
    <property type="project" value="UniProtKB-UniRule"/>
</dbReference>
<evidence type="ECO:0000256" key="2">
    <source>
        <dbReference type="ARBA" id="ARBA00013090"/>
    </source>
</evidence>
<feature type="active site" description="Proton donor/acceptor" evidence="7">
    <location>
        <position position="185"/>
    </location>
</feature>
<gene>
    <name evidence="7 8" type="primary">murI</name>
    <name evidence="8" type="ORF">P3F81_08905</name>
</gene>
<dbReference type="Gene3D" id="3.40.50.1860">
    <property type="match status" value="2"/>
</dbReference>
<feature type="active site" description="Proton donor/acceptor" evidence="7">
    <location>
        <position position="75"/>
    </location>
</feature>
<dbReference type="GO" id="GO:0071555">
    <property type="term" value="P:cell wall organization"/>
    <property type="evidence" value="ECO:0007669"/>
    <property type="project" value="UniProtKB-KW"/>
</dbReference>
<comment type="function">
    <text evidence="7">Provides the (R)-glutamate required for cell wall biosynthesis.</text>
</comment>
<protein>
    <recommendedName>
        <fullName evidence="2 7">Glutamate racemase</fullName>
        <ecNumber evidence="2 7">5.1.1.3</ecNumber>
    </recommendedName>
</protein>
<keyword evidence="5 7" id="KW-0413">Isomerase</keyword>
<dbReference type="GO" id="GO:0009252">
    <property type="term" value="P:peptidoglycan biosynthetic process"/>
    <property type="evidence" value="ECO:0007669"/>
    <property type="project" value="UniProtKB-UniRule"/>
</dbReference>
<keyword evidence="6 7" id="KW-0961">Cell wall biogenesis/degradation</keyword>
<dbReference type="AlphaFoldDB" id="A0A9Y2AED9"/>
<comment type="pathway">
    <text evidence="7">Cell wall biogenesis; peptidoglycan biosynthesis.</text>
</comment>
<dbReference type="InterPro" id="IPR001920">
    <property type="entry name" value="Asp/Glu_race"/>
</dbReference>
<comment type="catalytic activity">
    <reaction evidence="1 7">
        <text>L-glutamate = D-glutamate</text>
        <dbReference type="Rhea" id="RHEA:12813"/>
        <dbReference type="ChEBI" id="CHEBI:29985"/>
        <dbReference type="ChEBI" id="CHEBI:29986"/>
        <dbReference type="EC" id="5.1.1.3"/>
    </reaction>
</comment>
<keyword evidence="9" id="KW-1185">Reference proteome</keyword>
<keyword evidence="4 7" id="KW-0573">Peptidoglycan synthesis</keyword>
<evidence type="ECO:0000313" key="8">
    <source>
        <dbReference type="EMBL" id="WIW70015.1"/>
    </source>
</evidence>
<dbReference type="EMBL" id="CP120678">
    <property type="protein sequence ID" value="WIW70015.1"/>
    <property type="molecule type" value="Genomic_DNA"/>
</dbReference>
<dbReference type="NCBIfam" id="TIGR00067">
    <property type="entry name" value="glut_race"/>
    <property type="match status" value="1"/>
</dbReference>
<evidence type="ECO:0000256" key="1">
    <source>
        <dbReference type="ARBA" id="ARBA00001602"/>
    </source>
</evidence>
<reference evidence="8" key="1">
    <citation type="submission" date="2023-03" db="EMBL/GenBank/DDBJ databases">
        <title>Selenobaculum gbiensis gen. nov. sp. nov., a new bacterium isolated from the gut microbiota of IBD patient.</title>
        <authorList>
            <person name="Yeo S."/>
            <person name="Park H."/>
            <person name="Huh C.S."/>
        </authorList>
    </citation>
    <scope>NUCLEOTIDE SEQUENCE</scope>
    <source>
        <strain evidence="8">ICN-92133</strain>
    </source>
</reference>
<evidence type="ECO:0000256" key="3">
    <source>
        <dbReference type="ARBA" id="ARBA00022960"/>
    </source>
</evidence>
<organism evidence="8 9">
    <name type="scientific">Selenobaculum gibii</name>
    <dbReference type="NCBI Taxonomy" id="3054208"/>
    <lineage>
        <taxon>Bacteria</taxon>
        <taxon>Bacillati</taxon>
        <taxon>Bacillota</taxon>
        <taxon>Negativicutes</taxon>
        <taxon>Selenomonadales</taxon>
        <taxon>Selenomonadaceae</taxon>
        <taxon>Selenobaculum</taxon>
    </lineage>
</organism>
<evidence type="ECO:0000256" key="5">
    <source>
        <dbReference type="ARBA" id="ARBA00023235"/>
    </source>
</evidence>
<evidence type="ECO:0000256" key="4">
    <source>
        <dbReference type="ARBA" id="ARBA00022984"/>
    </source>
</evidence>
<dbReference type="RefSeq" id="WP_147670480.1">
    <property type="nucleotide sequence ID" value="NZ_CP120678.1"/>
</dbReference>
<dbReference type="PROSITE" id="PS00924">
    <property type="entry name" value="ASP_GLU_RACEMASE_2"/>
    <property type="match status" value="1"/>
</dbReference>
<dbReference type="SUPFAM" id="SSF53681">
    <property type="entry name" value="Aspartate/glutamate racemase"/>
    <property type="match status" value="2"/>
</dbReference>
<feature type="binding site" evidence="7">
    <location>
        <begin position="76"/>
        <end position="77"/>
    </location>
    <ligand>
        <name>substrate</name>
    </ligand>
</feature>
<proteinExistence type="inferred from homology"/>
<evidence type="ECO:0000256" key="7">
    <source>
        <dbReference type="HAMAP-Rule" id="MF_00258"/>
    </source>
</evidence>
<dbReference type="KEGG" id="sgbi:P3F81_08905"/>
<dbReference type="GO" id="GO:0008360">
    <property type="term" value="P:regulation of cell shape"/>
    <property type="evidence" value="ECO:0007669"/>
    <property type="project" value="UniProtKB-KW"/>
</dbReference>
<feature type="binding site" evidence="7">
    <location>
        <begin position="44"/>
        <end position="45"/>
    </location>
    <ligand>
        <name>substrate</name>
    </ligand>
</feature>
<dbReference type="FunFam" id="3.40.50.1860:FF:000001">
    <property type="entry name" value="Glutamate racemase"/>
    <property type="match status" value="1"/>
</dbReference>
<dbReference type="Proteomes" id="UP001243623">
    <property type="component" value="Chromosome"/>
</dbReference>
<dbReference type="EC" id="5.1.1.3" evidence="2 7"/>
<evidence type="ECO:0000256" key="6">
    <source>
        <dbReference type="ARBA" id="ARBA00023316"/>
    </source>
</evidence>
<dbReference type="InterPro" id="IPR004391">
    <property type="entry name" value="Glu_race"/>
</dbReference>
<comment type="similarity">
    <text evidence="7">Belongs to the aspartate/glutamate racemases family.</text>
</comment>
<evidence type="ECO:0000313" key="9">
    <source>
        <dbReference type="Proteomes" id="UP001243623"/>
    </source>
</evidence>